<dbReference type="InterPro" id="IPR003018">
    <property type="entry name" value="GAF"/>
</dbReference>
<keyword evidence="7" id="KW-1185">Reference proteome</keyword>
<evidence type="ECO:0000313" key="7">
    <source>
        <dbReference type="Proteomes" id="UP000031675"/>
    </source>
</evidence>
<dbReference type="SUPFAM" id="SSF52172">
    <property type="entry name" value="CheY-like"/>
    <property type="match status" value="1"/>
</dbReference>
<keyword evidence="2" id="KW-0418">Kinase</keyword>
<evidence type="ECO:0000313" key="6">
    <source>
        <dbReference type="EMBL" id="KIH98781.1"/>
    </source>
</evidence>
<keyword evidence="3" id="KW-0805">Transcription regulation</keyword>
<dbReference type="Proteomes" id="UP000031675">
    <property type="component" value="Unassembled WGS sequence"/>
</dbReference>
<dbReference type="GO" id="GO:0003723">
    <property type="term" value="F:RNA binding"/>
    <property type="evidence" value="ECO:0007669"/>
    <property type="project" value="InterPro"/>
</dbReference>
<evidence type="ECO:0000256" key="1">
    <source>
        <dbReference type="ARBA" id="ARBA00022679"/>
    </source>
</evidence>
<dbReference type="InterPro" id="IPR036388">
    <property type="entry name" value="WH-like_DNA-bd_sf"/>
</dbReference>
<dbReference type="PROSITE" id="PS50921">
    <property type="entry name" value="ANTAR"/>
    <property type="match status" value="1"/>
</dbReference>
<dbReference type="RefSeq" id="WP_040273215.1">
    <property type="nucleotide sequence ID" value="NZ_JROO01000020.1"/>
</dbReference>
<evidence type="ECO:0000256" key="4">
    <source>
        <dbReference type="ARBA" id="ARBA00023163"/>
    </source>
</evidence>
<reference evidence="7" key="1">
    <citation type="journal article" date="2015" name="Chem. Biol.">
        <title>Structure, bioactivity, and resistance mechanism of streptomonomicin, an unusual lasso Peptide from an understudied halophilic actinomycete.</title>
        <authorList>
            <person name="Metelev M."/>
            <person name="Tietz J.I."/>
            <person name="Melby J.O."/>
            <person name="Blair P.M."/>
            <person name="Zhu L."/>
            <person name="Livnat I."/>
            <person name="Severinov K."/>
            <person name="Mitchell D.A."/>
        </authorList>
    </citation>
    <scope>NUCLEOTIDE SEQUENCE [LARGE SCALE GENOMIC DNA]</scope>
    <source>
        <strain evidence="7">YIM 90003</strain>
    </source>
</reference>
<evidence type="ECO:0000256" key="3">
    <source>
        <dbReference type="ARBA" id="ARBA00023015"/>
    </source>
</evidence>
<dbReference type="STRING" id="183763.LP52_11400"/>
<protein>
    <recommendedName>
        <fullName evidence="5">ANTAR domain-containing protein</fullName>
    </recommendedName>
</protein>
<comment type="caution">
    <text evidence="6">The sequence shown here is derived from an EMBL/GenBank/DDBJ whole genome shotgun (WGS) entry which is preliminary data.</text>
</comment>
<dbReference type="Gene3D" id="3.30.450.40">
    <property type="match status" value="1"/>
</dbReference>
<sequence>MNDEAENLSDAVARMARDLLEQGSVQTTVGGVAELAVSEVEGAAYASVSLVHRSGSVTTPAATDPVTHKIDQIQDSAGQGPCLAAVWDHDVFAIDDMESETRWPEFVKNVRGLGVSSMLSFHLYTHQDTLGVLNLYGTEPAAFTRSSRDTGRSLAAQAAVALARVQKEEHLTTALGSRQYIGEATGIVMERYKVTSEQAFAMLAHISQNLNVKLRELAQDLVRTGALPEQQADQRRGRRSKPGV</sequence>
<keyword evidence="4" id="KW-0804">Transcription</keyword>
<organism evidence="6 7">
    <name type="scientific">Streptomonospora alba</name>
    <dbReference type="NCBI Taxonomy" id="183763"/>
    <lineage>
        <taxon>Bacteria</taxon>
        <taxon>Bacillati</taxon>
        <taxon>Actinomycetota</taxon>
        <taxon>Actinomycetes</taxon>
        <taxon>Streptosporangiales</taxon>
        <taxon>Nocardiopsidaceae</taxon>
        <taxon>Streptomonospora</taxon>
    </lineage>
</organism>
<dbReference type="SUPFAM" id="SSF55781">
    <property type="entry name" value="GAF domain-like"/>
    <property type="match status" value="1"/>
</dbReference>
<dbReference type="OrthoDB" id="4629915at2"/>
<dbReference type="InterPro" id="IPR005561">
    <property type="entry name" value="ANTAR"/>
</dbReference>
<dbReference type="Pfam" id="PF13185">
    <property type="entry name" value="GAF_2"/>
    <property type="match status" value="1"/>
</dbReference>
<gene>
    <name evidence="6" type="ORF">LP52_11400</name>
</gene>
<dbReference type="AlphaFoldDB" id="A0A0C2JBF6"/>
<accession>A0A0C2JBF6</accession>
<dbReference type="SMART" id="SM00065">
    <property type="entry name" value="GAF"/>
    <property type="match status" value="1"/>
</dbReference>
<dbReference type="InterPro" id="IPR012074">
    <property type="entry name" value="GAF_ANTAR"/>
</dbReference>
<proteinExistence type="predicted"/>
<dbReference type="EMBL" id="JROO01000020">
    <property type="protein sequence ID" value="KIH98781.1"/>
    <property type="molecule type" value="Genomic_DNA"/>
</dbReference>
<dbReference type="Pfam" id="PF03861">
    <property type="entry name" value="ANTAR"/>
    <property type="match status" value="1"/>
</dbReference>
<dbReference type="Gene3D" id="1.10.10.10">
    <property type="entry name" value="Winged helix-like DNA-binding domain superfamily/Winged helix DNA-binding domain"/>
    <property type="match status" value="1"/>
</dbReference>
<dbReference type="SMART" id="SM01012">
    <property type="entry name" value="ANTAR"/>
    <property type="match status" value="1"/>
</dbReference>
<feature type="domain" description="ANTAR" evidence="5">
    <location>
        <begin position="161"/>
        <end position="222"/>
    </location>
</feature>
<dbReference type="GO" id="GO:0016301">
    <property type="term" value="F:kinase activity"/>
    <property type="evidence" value="ECO:0007669"/>
    <property type="project" value="UniProtKB-KW"/>
</dbReference>
<evidence type="ECO:0000259" key="5">
    <source>
        <dbReference type="PROSITE" id="PS50921"/>
    </source>
</evidence>
<dbReference type="InterPro" id="IPR029016">
    <property type="entry name" value="GAF-like_dom_sf"/>
</dbReference>
<evidence type="ECO:0000256" key="2">
    <source>
        <dbReference type="ARBA" id="ARBA00022777"/>
    </source>
</evidence>
<keyword evidence="1" id="KW-0808">Transferase</keyword>
<name>A0A0C2JBF6_9ACTN</name>
<dbReference type="InterPro" id="IPR011006">
    <property type="entry name" value="CheY-like_superfamily"/>
</dbReference>
<dbReference type="PIRSF" id="PIRSF036625">
    <property type="entry name" value="GAF_ANTAR"/>
    <property type="match status" value="1"/>
</dbReference>